<dbReference type="Pfam" id="PF00583">
    <property type="entry name" value="Acetyltransf_1"/>
    <property type="match status" value="1"/>
</dbReference>
<gene>
    <name evidence="2" type="ORF">LCGC14_3117240</name>
</gene>
<reference evidence="2" key="1">
    <citation type="journal article" date="2015" name="Nature">
        <title>Complex archaea that bridge the gap between prokaryotes and eukaryotes.</title>
        <authorList>
            <person name="Spang A."/>
            <person name="Saw J.H."/>
            <person name="Jorgensen S.L."/>
            <person name="Zaremba-Niedzwiedzka K."/>
            <person name="Martijn J."/>
            <person name="Lind A.E."/>
            <person name="van Eijk R."/>
            <person name="Schleper C."/>
            <person name="Guy L."/>
            <person name="Ettema T.J."/>
        </authorList>
    </citation>
    <scope>NUCLEOTIDE SEQUENCE</scope>
</reference>
<protein>
    <recommendedName>
        <fullName evidence="1">N-acetyltransferase domain-containing protein</fullName>
    </recommendedName>
</protein>
<accession>A0A0F8YAS9</accession>
<dbReference type="CDD" id="cd04301">
    <property type="entry name" value="NAT_SF"/>
    <property type="match status" value="1"/>
</dbReference>
<sequence>SSRAGSIAIPADQLVKELYEFENGVRAIVTRLKRPGGEGKIVGSQTFKIKGAKVIMKDTAIVDEGFRKQGIGSAQLEEVIRAAKARGSKTLSSSGTNLAEAQRTSYSRAALATGADIKMGTEIEYSQGSYSPKEGYEGPILEVDLKNVEKGTTRGFKKGSQELLEHLEDRLALANKQIPPSQIKAEKRAQKAAIEADKVRSHRALATAAREGQVMRDQQSLKGQALKETFEKSIAGSAPEDQAEFRRIKAIADATGETGVGPAQWELPDESKGKISPKLKGIFSTLGKILAPLGALLQGANIGGLAHKAERGMVDQEEIAKELGREIGITGLATAGALGGGA</sequence>
<evidence type="ECO:0000259" key="1">
    <source>
        <dbReference type="Pfam" id="PF00583"/>
    </source>
</evidence>
<dbReference type="AlphaFoldDB" id="A0A0F8YAS9"/>
<dbReference type="GO" id="GO:0016747">
    <property type="term" value="F:acyltransferase activity, transferring groups other than amino-acyl groups"/>
    <property type="evidence" value="ECO:0007669"/>
    <property type="project" value="InterPro"/>
</dbReference>
<feature type="non-terminal residue" evidence="2">
    <location>
        <position position="1"/>
    </location>
</feature>
<feature type="domain" description="N-acetyltransferase" evidence="1">
    <location>
        <begin position="38"/>
        <end position="91"/>
    </location>
</feature>
<comment type="caution">
    <text evidence="2">The sequence shown here is derived from an EMBL/GenBank/DDBJ whole genome shotgun (WGS) entry which is preliminary data.</text>
</comment>
<dbReference type="SUPFAM" id="SSF55729">
    <property type="entry name" value="Acyl-CoA N-acyltransferases (Nat)"/>
    <property type="match status" value="1"/>
</dbReference>
<dbReference type="InterPro" id="IPR000182">
    <property type="entry name" value="GNAT_dom"/>
</dbReference>
<dbReference type="EMBL" id="LAZR01067625">
    <property type="protein sequence ID" value="KKK51209.1"/>
    <property type="molecule type" value="Genomic_DNA"/>
</dbReference>
<evidence type="ECO:0000313" key="2">
    <source>
        <dbReference type="EMBL" id="KKK51209.1"/>
    </source>
</evidence>
<name>A0A0F8YAS9_9ZZZZ</name>
<feature type="non-terminal residue" evidence="2">
    <location>
        <position position="342"/>
    </location>
</feature>
<organism evidence="2">
    <name type="scientific">marine sediment metagenome</name>
    <dbReference type="NCBI Taxonomy" id="412755"/>
    <lineage>
        <taxon>unclassified sequences</taxon>
        <taxon>metagenomes</taxon>
        <taxon>ecological metagenomes</taxon>
    </lineage>
</organism>
<proteinExistence type="predicted"/>
<dbReference type="Gene3D" id="3.40.630.30">
    <property type="match status" value="1"/>
</dbReference>
<dbReference type="InterPro" id="IPR016181">
    <property type="entry name" value="Acyl_CoA_acyltransferase"/>
</dbReference>